<dbReference type="InterPro" id="IPR000914">
    <property type="entry name" value="SBP_5_dom"/>
</dbReference>
<reference evidence="5 6" key="1">
    <citation type="submission" date="2023-07" db="EMBL/GenBank/DDBJ databases">
        <title>Genomic Encyclopedia of Type Strains, Phase IV (KMG-IV): sequencing the most valuable type-strain genomes for metagenomic binning, comparative biology and taxonomic classification.</title>
        <authorList>
            <person name="Goeker M."/>
        </authorList>
    </citation>
    <scope>NUCLEOTIDE SEQUENCE [LARGE SCALE GENOMIC DNA]</scope>
    <source>
        <strain evidence="5 6">B6-8</strain>
    </source>
</reference>
<evidence type="ECO:0000256" key="2">
    <source>
        <dbReference type="ARBA" id="ARBA00005695"/>
    </source>
</evidence>
<evidence type="ECO:0000256" key="1">
    <source>
        <dbReference type="ARBA" id="ARBA00004418"/>
    </source>
</evidence>
<accession>A0ABU0H3T9</accession>
<evidence type="ECO:0000259" key="4">
    <source>
        <dbReference type="Pfam" id="PF00496"/>
    </source>
</evidence>
<dbReference type="RefSeq" id="WP_266347909.1">
    <property type="nucleotide sequence ID" value="NZ_JAPKNG010000002.1"/>
</dbReference>
<dbReference type="EMBL" id="JAUSVO010000002">
    <property type="protein sequence ID" value="MDQ0436969.1"/>
    <property type="molecule type" value="Genomic_DNA"/>
</dbReference>
<feature type="chain" id="PRO_5047453882" evidence="3">
    <location>
        <begin position="32"/>
        <end position="525"/>
    </location>
</feature>
<dbReference type="PIRSF" id="PIRSF002741">
    <property type="entry name" value="MppA"/>
    <property type="match status" value="1"/>
</dbReference>
<organism evidence="5 6">
    <name type="scientific">Kaistia dalseonensis</name>
    <dbReference type="NCBI Taxonomy" id="410840"/>
    <lineage>
        <taxon>Bacteria</taxon>
        <taxon>Pseudomonadati</taxon>
        <taxon>Pseudomonadota</taxon>
        <taxon>Alphaproteobacteria</taxon>
        <taxon>Hyphomicrobiales</taxon>
        <taxon>Kaistiaceae</taxon>
        <taxon>Kaistia</taxon>
    </lineage>
</organism>
<feature type="domain" description="Solute-binding protein family 5" evidence="4">
    <location>
        <begin position="77"/>
        <end position="441"/>
    </location>
</feature>
<dbReference type="Pfam" id="PF00496">
    <property type="entry name" value="SBP_bac_5"/>
    <property type="match status" value="1"/>
</dbReference>
<comment type="caution">
    <text evidence="5">The sequence shown here is derived from an EMBL/GenBank/DDBJ whole genome shotgun (WGS) entry which is preliminary data.</text>
</comment>
<evidence type="ECO:0000256" key="3">
    <source>
        <dbReference type="SAM" id="SignalP"/>
    </source>
</evidence>
<dbReference type="Proteomes" id="UP001241603">
    <property type="component" value="Unassembled WGS sequence"/>
</dbReference>
<protein>
    <submittedName>
        <fullName evidence="5">Nickel transport system substrate-binding protein</fullName>
    </submittedName>
</protein>
<evidence type="ECO:0000313" key="5">
    <source>
        <dbReference type="EMBL" id="MDQ0436969.1"/>
    </source>
</evidence>
<name>A0ABU0H3T9_9HYPH</name>
<proteinExistence type="inferred from homology"/>
<dbReference type="InterPro" id="IPR006311">
    <property type="entry name" value="TAT_signal"/>
</dbReference>
<dbReference type="Gene3D" id="3.40.190.10">
    <property type="entry name" value="Periplasmic binding protein-like II"/>
    <property type="match status" value="1"/>
</dbReference>
<keyword evidence="3" id="KW-0732">Signal</keyword>
<comment type="similarity">
    <text evidence="2">Belongs to the bacterial solute-binding protein 5 family.</text>
</comment>
<dbReference type="PROSITE" id="PS51318">
    <property type="entry name" value="TAT"/>
    <property type="match status" value="1"/>
</dbReference>
<dbReference type="SUPFAM" id="SSF53850">
    <property type="entry name" value="Periplasmic binding protein-like II"/>
    <property type="match status" value="1"/>
</dbReference>
<sequence>MASFNRRDFLLHALAAGTVAPAIFSSTSVFAQSAGTGTLRVPTAREANDLNPWKYSGLWVVSSLIYDPLVSYGPGGKIVPALAESWTVSDDGLDYVFNLRKGVVFSDGAPFDADAALWNLKHWIGQSDHSWLSVSANFEAMRKIDDTTIGIKLKAAAPPALIELTTINPMRFLSPASADAAGNYVKPVGTGRWVVVNSNANGSELVRNDKYWGDKPDHDRLSIPVIPEGRSRVAAMRAGELDMMGGSFAAKISPQEAETLKAAPGITVVTDMGTDTIVLGFNPTREILKDPAVREAAGLCLDRAAIAKVVMAGYADPTVNLFPPSVPYAGRREPVPGRNVEAAKQALEAAGWTGDGTRQKNGVPLALELVISEDAVPGSRALSEVIQSQLNEAGFQVSIRQVDHVTRHDDIPNMKYDMSLFITNGAPYDPHGSITIFFLSTFTSGTDGKMFVDAKNLDPLILKALAADEADRAAAYQAVLDWLRDNHAICPIYHAKRIWAHTERVATFVFPTTEYEMPDKGIVLA</sequence>
<dbReference type="PANTHER" id="PTHR30290">
    <property type="entry name" value="PERIPLASMIC BINDING COMPONENT OF ABC TRANSPORTER"/>
    <property type="match status" value="1"/>
</dbReference>
<dbReference type="InterPro" id="IPR039424">
    <property type="entry name" value="SBP_5"/>
</dbReference>
<gene>
    <name evidence="5" type="ORF">QO014_001354</name>
</gene>
<feature type="signal peptide" evidence="3">
    <location>
        <begin position="1"/>
        <end position="31"/>
    </location>
</feature>
<evidence type="ECO:0000313" key="6">
    <source>
        <dbReference type="Proteomes" id="UP001241603"/>
    </source>
</evidence>
<keyword evidence="6" id="KW-1185">Reference proteome</keyword>
<dbReference type="InterPro" id="IPR030678">
    <property type="entry name" value="Peptide/Ni-bd"/>
</dbReference>
<dbReference type="Gene3D" id="3.10.105.10">
    <property type="entry name" value="Dipeptide-binding Protein, Domain 3"/>
    <property type="match status" value="1"/>
</dbReference>
<comment type="subcellular location">
    <subcellularLocation>
        <location evidence="1">Periplasm</location>
    </subcellularLocation>
</comment>